<dbReference type="GO" id="GO:0042834">
    <property type="term" value="F:peptidoglycan binding"/>
    <property type="evidence" value="ECO:0007669"/>
    <property type="project" value="InterPro"/>
</dbReference>
<evidence type="ECO:0000256" key="6">
    <source>
        <dbReference type="SAM" id="MobiDB-lite"/>
    </source>
</evidence>
<gene>
    <name evidence="4" type="primary">rlpA</name>
    <name evidence="10" type="ORF">SAMN05421680_11844</name>
    <name evidence="9" type="ORF">Xmau_03653</name>
</gene>
<keyword evidence="4 10" id="KW-0449">Lipoprotein</keyword>
<dbReference type="Gene3D" id="3.30.70.1070">
    <property type="entry name" value="Sporulation related repeat"/>
    <property type="match status" value="1"/>
</dbReference>
<evidence type="ECO:0000313" key="10">
    <source>
        <dbReference type="EMBL" id="SFJ86659.1"/>
    </source>
</evidence>
<dbReference type="AlphaFoldDB" id="A0A1I3UVB7"/>
<evidence type="ECO:0000313" key="12">
    <source>
        <dbReference type="Proteomes" id="UP000224607"/>
    </source>
</evidence>
<dbReference type="InterPro" id="IPR012997">
    <property type="entry name" value="RplA"/>
</dbReference>
<keyword evidence="12" id="KW-1185">Reference proteome</keyword>
<dbReference type="EC" id="4.2.2.-" evidence="4"/>
<comment type="function">
    <text evidence="4">Lytic transglycosylase with a strong preference for naked glycan strands that lack stem peptides.</text>
</comment>
<proteinExistence type="inferred from homology"/>
<dbReference type="Gene3D" id="2.40.40.10">
    <property type="entry name" value="RlpA-like domain"/>
    <property type="match status" value="1"/>
</dbReference>
<dbReference type="GO" id="GO:0000270">
    <property type="term" value="P:peptidoglycan metabolic process"/>
    <property type="evidence" value="ECO:0007669"/>
    <property type="project" value="UniProtKB-UniRule"/>
</dbReference>
<accession>A0A1I3UVB7</accession>
<sequence length="354" mass="38015">MRQQWLIISIVAVLISGCTLTSNEQSVSKPQVPTQDVLGAEPQYEPYHPSANQDYQRDGHTYRIVQDPANFTQTGYASWFGEAANGKLTAIGERASPNALTAAHPTLPIPSYVRVTNLSNGRMMIVRINDRGPYNTGKIIELSRAAAERLNLMPQSRVKLDGIQVAPDDSLSGLGTVGSTIVKQSYALPDRPSIDFQSPLTNNAAEQNLSVKPEGQTDTPSTEAQSPETGFSGTSASETPASATMLSASGASAVPTASLTSSSSLSMNTPSTPDTADSISAGKYMVQVGAVSIEQKAREWQQSLSQRLNVQGRITQFGNVYRVQLGPFNSRQQAVELQKKLTDQMHQSSFIVAP</sequence>
<dbReference type="OrthoDB" id="9779128at2"/>
<dbReference type="InterPro" id="IPR036680">
    <property type="entry name" value="SPOR-like_sf"/>
</dbReference>
<dbReference type="InterPro" id="IPR009009">
    <property type="entry name" value="RlpA-like_DPBB"/>
</dbReference>
<feature type="signal peptide" evidence="7">
    <location>
        <begin position="1"/>
        <end position="21"/>
    </location>
</feature>
<keyword evidence="4" id="KW-0472">Membrane</keyword>
<comment type="similarity">
    <text evidence="4 5">Belongs to the RlpA family.</text>
</comment>
<dbReference type="HAMAP" id="MF_02071">
    <property type="entry name" value="RlpA"/>
    <property type="match status" value="1"/>
</dbReference>
<keyword evidence="3 4" id="KW-0961">Cell wall biogenesis/degradation</keyword>
<dbReference type="PROSITE" id="PS51257">
    <property type="entry name" value="PROKAR_LIPOPROTEIN"/>
    <property type="match status" value="1"/>
</dbReference>
<dbReference type="InterPro" id="IPR034718">
    <property type="entry name" value="RlpA"/>
</dbReference>
<protein>
    <recommendedName>
        <fullName evidence="4">Endolytic peptidoglycan transglycosylase RlpA</fullName>
        <ecNumber evidence="4">4.2.2.-</ecNumber>
    </recommendedName>
</protein>
<keyword evidence="4" id="KW-1003">Cell membrane</keyword>
<dbReference type="STRING" id="351675.SAMN05421680_11844"/>
<dbReference type="SUPFAM" id="SSF110997">
    <property type="entry name" value="Sporulation related repeat"/>
    <property type="match status" value="1"/>
</dbReference>
<evidence type="ECO:0000313" key="9">
    <source>
        <dbReference type="EMBL" id="PHM37971.1"/>
    </source>
</evidence>
<evidence type="ECO:0000256" key="7">
    <source>
        <dbReference type="SAM" id="SignalP"/>
    </source>
</evidence>
<organism evidence="10 11">
    <name type="scientific">Xenorhabdus mauleonii</name>
    <dbReference type="NCBI Taxonomy" id="351675"/>
    <lineage>
        <taxon>Bacteria</taxon>
        <taxon>Pseudomonadati</taxon>
        <taxon>Pseudomonadota</taxon>
        <taxon>Gammaproteobacteria</taxon>
        <taxon>Enterobacterales</taxon>
        <taxon>Morganellaceae</taxon>
        <taxon>Xenorhabdus</taxon>
    </lineage>
</organism>
<dbReference type="NCBIfam" id="TIGR00413">
    <property type="entry name" value="rlpA"/>
    <property type="match status" value="1"/>
</dbReference>
<dbReference type="GO" id="GO:0071555">
    <property type="term" value="P:cell wall organization"/>
    <property type="evidence" value="ECO:0007669"/>
    <property type="project" value="UniProtKB-KW"/>
</dbReference>
<reference evidence="11" key="1">
    <citation type="submission" date="2016-10" db="EMBL/GenBank/DDBJ databases">
        <authorList>
            <person name="Varghese N."/>
            <person name="Submissions S."/>
        </authorList>
    </citation>
    <scope>NUCLEOTIDE SEQUENCE [LARGE SCALE GENOMIC DNA]</scope>
    <source>
        <strain evidence="11">DSM 17908</strain>
    </source>
</reference>
<keyword evidence="2 4" id="KW-0456">Lyase</keyword>
<dbReference type="InterPro" id="IPR007730">
    <property type="entry name" value="SPOR-like_dom"/>
</dbReference>
<evidence type="ECO:0000256" key="4">
    <source>
        <dbReference type="HAMAP-Rule" id="MF_02071"/>
    </source>
</evidence>
<dbReference type="Pfam" id="PF03330">
    <property type="entry name" value="DPBB_1"/>
    <property type="match status" value="1"/>
</dbReference>
<dbReference type="SUPFAM" id="SSF50685">
    <property type="entry name" value="Barwin-like endoglucanases"/>
    <property type="match status" value="1"/>
</dbReference>
<dbReference type="GO" id="GO:0009279">
    <property type="term" value="C:cell outer membrane"/>
    <property type="evidence" value="ECO:0007669"/>
    <property type="project" value="TreeGrafter"/>
</dbReference>
<dbReference type="PROSITE" id="PS51724">
    <property type="entry name" value="SPOR"/>
    <property type="match status" value="1"/>
</dbReference>
<dbReference type="RefSeq" id="WP_092512639.1">
    <property type="nucleotide sequence ID" value="NZ_CAWNQB010000010.1"/>
</dbReference>
<evidence type="ECO:0000256" key="5">
    <source>
        <dbReference type="RuleBase" id="RU003495"/>
    </source>
</evidence>
<name>A0A1I3UVB7_9GAMM</name>
<feature type="region of interest" description="Disordered" evidence="6">
    <location>
        <begin position="207"/>
        <end position="248"/>
    </location>
</feature>
<evidence type="ECO:0000256" key="2">
    <source>
        <dbReference type="ARBA" id="ARBA00023239"/>
    </source>
</evidence>
<dbReference type="PANTHER" id="PTHR34183:SF1">
    <property type="entry name" value="ENDOLYTIC PEPTIDOGLYCAN TRANSGLYCOSYLASE RLPA"/>
    <property type="match status" value="1"/>
</dbReference>
<feature type="chain" id="PRO_5011804121" description="Endolytic peptidoglycan transglycosylase RlpA" evidence="7">
    <location>
        <begin position="22"/>
        <end position="354"/>
    </location>
</feature>
<dbReference type="NCBIfam" id="NF007953">
    <property type="entry name" value="PRK10672.1"/>
    <property type="match status" value="1"/>
</dbReference>
<dbReference type="Pfam" id="PF05036">
    <property type="entry name" value="SPOR"/>
    <property type="match status" value="1"/>
</dbReference>
<dbReference type="EMBL" id="FORG01000018">
    <property type="protein sequence ID" value="SFJ86659.1"/>
    <property type="molecule type" value="Genomic_DNA"/>
</dbReference>
<dbReference type="GO" id="GO:0005886">
    <property type="term" value="C:plasma membrane"/>
    <property type="evidence" value="ECO:0007669"/>
    <property type="project" value="UniProtKB-SubCell"/>
</dbReference>
<evidence type="ECO:0000259" key="8">
    <source>
        <dbReference type="PROSITE" id="PS51724"/>
    </source>
</evidence>
<dbReference type="CDD" id="cd22268">
    <property type="entry name" value="DPBB_RlpA-like"/>
    <property type="match status" value="1"/>
</dbReference>
<dbReference type="PANTHER" id="PTHR34183">
    <property type="entry name" value="ENDOLYTIC PEPTIDOGLYCAN TRANSGLYCOSYLASE RLPA"/>
    <property type="match status" value="1"/>
</dbReference>
<comment type="subcellular location">
    <subcellularLocation>
        <location evidence="4">Cell membrane</location>
        <topology evidence="4">Lipid-anchor</topology>
    </subcellularLocation>
</comment>
<evidence type="ECO:0000313" key="11">
    <source>
        <dbReference type="Proteomes" id="UP000198919"/>
    </source>
</evidence>
<dbReference type="InterPro" id="IPR036908">
    <property type="entry name" value="RlpA-like_sf"/>
</dbReference>
<feature type="domain" description="SPOR" evidence="8">
    <location>
        <begin position="278"/>
        <end position="354"/>
    </location>
</feature>
<reference evidence="10" key="2">
    <citation type="submission" date="2016-10" db="EMBL/GenBank/DDBJ databases">
        <authorList>
            <person name="de Groot N.N."/>
        </authorList>
    </citation>
    <scope>NUCLEOTIDE SEQUENCE [LARGE SCALE GENOMIC DNA]</scope>
    <source>
        <strain evidence="10">DSM 17908</strain>
    </source>
</reference>
<evidence type="ECO:0000256" key="1">
    <source>
        <dbReference type="ARBA" id="ARBA00022729"/>
    </source>
</evidence>
<evidence type="ECO:0000256" key="3">
    <source>
        <dbReference type="ARBA" id="ARBA00023316"/>
    </source>
</evidence>
<keyword evidence="4" id="KW-0564">Palmitate</keyword>
<dbReference type="EMBL" id="NITY01000018">
    <property type="protein sequence ID" value="PHM37971.1"/>
    <property type="molecule type" value="Genomic_DNA"/>
</dbReference>
<dbReference type="Proteomes" id="UP000224607">
    <property type="component" value="Unassembled WGS sequence"/>
</dbReference>
<keyword evidence="1 7" id="KW-0732">Signal</keyword>
<dbReference type="GO" id="GO:0008932">
    <property type="term" value="F:lytic endotransglycosylase activity"/>
    <property type="evidence" value="ECO:0007669"/>
    <property type="project" value="UniProtKB-UniRule"/>
</dbReference>
<dbReference type="Proteomes" id="UP000198919">
    <property type="component" value="Unassembled WGS sequence"/>
</dbReference>
<reference evidence="9 12" key="3">
    <citation type="journal article" date="2017" name="Nat. Microbiol.">
        <title>Natural product diversity associated with the nematode symbionts Photorhabdus and Xenorhabdus.</title>
        <authorList>
            <person name="Tobias N.J."/>
            <person name="Wolff H."/>
            <person name="Djahanschiri B."/>
            <person name="Grundmann F."/>
            <person name="Kronenwerth M."/>
            <person name="Shi Y.M."/>
            <person name="Simonyi S."/>
            <person name="Grun P."/>
            <person name="Shapiro-Ilan D."/>
            <person name="Pidot S.J."/>
            <person name="Stinear T.P."/>
            <person name="Ebersberger I."/>
            <person name="Bode H.B."/>
        </authorList>
    </citation>
    <scope>NUCLEOTIDE SEQUENCE [LARGE SCALE GENOMIC DNA]</scope>
    <source>
        <strain evidence="9 12">DSM 17908</strain>
    </source>
</reference>